<dbReference type="VEuPathDB" id="MicrosporidiaDB:M153_8880002190"/>
<proteinExistence type="predicted"/>
<sequence>MRREQNGLLVRATDMAVGSWRLQLPDDKQRSFSTEAIVSQS</sequence>
<evidence type="ECO:0000313" key="2">
    <source>
        <dbReference type="Proteomes" id="UP000051530"/>
    </source>
</evidence>
<reference evidence="1 2" key="1">
    <citation type="submission" date="2015-07" db="EMBL/GenBank/DDBJ databases">
        <title>The genome of Pseudoloma neurophilia, a relevant intracellular parasite of the zebrafish.</title>
        <authorList>
            <person name="Ndikumana S."/>
            <person name="Pelin A."/>
            <person name="Sanders J."/>
            <person name="Corradi N."/>
        </authorList>
    </citation>
    <scope>NUCLEOTIDE SEQUENCE [LARGE SCALE GENOMIC DNA]</scope>
    <source>
        <strain evidence="1 2">MK1</strain>
    </source>
</reference>
<evidence type="ECO:0000313" key="1">
    <source>
        <dbReference type="EMBL" id="KRH93433.1"/>
    </source>
</evidence>
<dbReference type="Proteomes" id="UP000051530">
    <property type="component" value="Unassembled WGS sequence"/>
</dbReference>
<dbReference type="EMBL" id="LGUB01000338">
    <property type="protein sequence ID" value="KRH93433.1"/>
    <property type="molecule type" value="Genomic_DNA"/>
</dbReference>
<dbReference type="AlphaFoldDB" id="A0A0R0LVM0"/>
<comment type="caution">
    <text evidence="1">The sequence shown here is derived from an EMBL/GenBank/DDBJ whole genome shotgun (WGS) entry which is preliminary data.</text>
</comment>
<name>A0A0R0LVM0_9MICR</name>
<protein>
    <submittedName>
        <fullName evidence="1">Uncharacterized protein</fullName>
    </submittedName>
</protein>
<keyword evidence="2" id="KW-1185">Reference proteome</keyword>
<organism evidence="1 2">
    <name type="scientific">Pseudoloma neurophilia</name>
    <dbReference type="NCBI Taxonomy" id="146866"/>
    <lineage>
        <taxon>Eukaryota</taxon>
        <taxon>Fungi</taxon>
        <taxon>Fungi incertae sedis</taxon>
        <taxon>Microsporidia</taxon>
        <taxon>Pseudoloma</taxon>
    </lineage>
</organism>
<gene>
    <name evidence="1" type="ORF">M153_8880002190</name>
</gene>
<accession>A0A0R0LVM0</accession>